<reference evidence="2" key="2">
    <citation type="submission" date="2020-11" db="EMBL/GenBank/DDBJ databases">
        <authorList>
            <person name="McCartney M.A."/>
            <person name="Auch B."/>
            <person name="Kono T."/>
            <person name="Mallez S."/>
            <person name="Becker A."/>
            <person name="Gohl D.M."/>
            <person name="Silverstein K.A.T."/>
            <person name="Koren S."/>
            <person name="Bechman K.B."/>
            <person name="Herman A."/>
            <person name="Abrahante J.E."/>
            <person name="Garbe J."/>
        </authorList>
    </citation>
    <scope>NUCLEOTIDE SEQUENCE</scope>
    <source>
        <strain evidence="2">Duluth1</strain>
        <tissue evidence="2">Whole animal</tissue>
    </source>
</reference>
<dbReference type="AlphaFoldDB" id="A0A9D4CBT0"/>
<proteinExistence type="predicted"/>
<organism evidence="2 3">
    <name type="scientific">Dreissena polymorpha</name>
    <name type="common">Zebra mussel</name>
    <name type="synonym">Mytilus polymorpha</name>
    <dbReference type="NCBI Taxonomy" id="45954"/>
    <lineage>
        <taxon>Eukaryota</taxon>
        <taxon>Metazoa</taxon>
        <taxon>Spiralia</taxon>
        <taxon>Lophotrochozoa</taxon>
        <taxon>Mollusca</taxon>
        <taxon>Bivalvia</taxon>
        <taxon>Autobranchia</taxon>
        <taxon>Heteroconchia</taxon>
        <taxon>Euheterodonta</taxon>
        <taxon>Imparidentia</taxon>
        <taxon>Neoheterodontei</taxon>
        <taxon>Myida</taxon>
        <taxon>Dreissenoidea</taxon>
        <taxon>Dreissenidae</taxon>
        <taxon>Dreissena</taxon>
    </lineage>
</organism>
<reference evidence="2" key="1">
    <citation type="journal article" date="2019" name="bioRxiv">
        <title>The Genome of the Zebra Mussel, Dreissena polymorpha: A Resource for Invasive Species Research.</title>
        <authorList>
            <person name="McCartney M.A."/>
            <person name="Auch B."/>
            <person name="Kono T."/>
            <person name="Mallez S."/>
            <person name="Zhang Y."/>
            <person name="Obille A."/>
            <person name="Becker A."/>
            <person name="Abrahante J.E."/>
            <person name="Garbe J."/>
            <person name="Badalamenti J.P."/>
            <person name="Herman A."/>
            <person name="Mangelson H."/>
            <person name="Liachko I."/>
            <person name="Sullivan S."/>
            <person name="Sone E.D."/>
            <person name="Koren S."/>
            <person name="Silverstein K.A.T."/>
            <person name="Beckman K.B."/>
            <person name="Gohl D.M."/>
        </authorList>
    </citation>
    <scope>NUCLEOTIDE SEQUENCE</scope>
    <source>
        <strain evidence="2">Duluth1</strain>
        <tissue evidence="2">Whole animal</tissue>
    </source>
</reference>
<keyword evidence="3" id="KW-1185">Reference proteome</keyword>
<dbReference type="Proteomes" id="UP000828390">
    <property type="component" value="Unassembled WGS sequence"/>
</dbReference>
<feature type="region of interest" description="Disordered" evidence="1">
    <location>
        <begin position="98"/>
        <end position="117"/>
    </location>
</feature>
<gene>
    <name evidence="2" type="ORF">DPMN_064161</name>
</gene>
<accession>A0A9D4CBT0</accession>
<name>A0A9D4CBT0_DREPO</name>
<evidence type="ECO:0000313" key="2">
    <source>
        <dbReference type="EMBL" id="KAH3721242.1"/>
    </source>
</evidence>
<evidence type="ECO:0000256" key="1">
    <source>
        <dbReference type="SAM" id="MobiDB-lite"/>
    </source>
</evidence>
<dbReference type="EMBL" id="JAIWYP010000013">
    <property type="protein sequence ID" value="KAH3721242.1"/>
    <property type="molecule type" value="Genomic_DNA"/>
</dbReference>
<sequence>MTDHNIPHFHLNQLEFNSCCSLDNYSNLSHFHQDTMEFWYHYSLDYYSKQSMRLYLARAEAGAPRMNFEIDRIVIRDVQYEFEVNRCRNEEVNLQSSSAYNVGGDSGQDGWTDRRQR</sequence>
<evidence type="ECO:0000313" key="3">
    <source>
        <dbReference type="Proteomes" id="UP000828390"/>
    </source>
</evidence>
<protein>
    <submittedName>
        <fullName evidence="2">Uncharacterized protein</fullName>
    </submittedName>
</protein>
<comment type="caution">
    <text evidence="2">The sequence shown here is derived from an EMBL/GenBank/DDBJ whole genome shotgun (WGS) entry which is preliminary data.</text>
</comment>